<dbReference type="Proteomes" id="UP000278440">
    <property type="component" value="Unassembled WGS sequence"/>
</dbReference>
<dbReference type="Proteomes" id="UP000590811">
    <property type="component" value="Unassembled WGS sequence"/>
</dbReference>
<evidence type="ECO:0000313" key="2">
    <source>
        <dbReference type="EMBL" id="RKT79887.1"/>
    </source>
</evidence>
<protein>
    <submittedName>
        <fullName evidence="2">Uncharacterized protein</fullName>
    </submittedName>
</protein>
<keyword evidence="3" id="KW-1185">Reference proteome</keyword>
<proteinExistence type="predicted"/>
<dbReference type="EMBL" id="RBXT01000001">
    <property type="protein sequence ID" value="RKT79887.1"/>
    <property type="molecule type" value="Genomic_DNA"/>
</dbReference>
<dbReference type="EMBL" id="JACHVT010000005">
    <property type="protein sequence ID" value="MBB2987488.1"/>
    <property type="molecule type" value="Genomic_DNA"/>
</dbReference>
<accession>A0A495Y011</accession>
<reference evidence="1 4" key="2">
    <citation type="submission" date="2020-08" db="EMBL/GenBank/DDBJ databases">
        <title>Genomic Encyclopedia of Type Strains, Phase IV (KMG-V): Genome sequencing to study the core and pangenomes of soil and plant-associated prokaryotes.</title>
        <authorList>
            <person name="Whitman W."/>
        </authorList>
    </citation>
    <scope>NUCLEOTIDE SEQUENCE [LARGE SCALE GENOMIC DNA]</scope>
    <source>
        <strain evidence="1 4">B3ACCR2</strain>
    </source>
</reference>
<evidence type="ECO:0000313" key="4">
    <source>
        <dbReference type="Proteomes" id="UP000590811"/>
    </source>
</evidence>
<organism evidence="2 3">
    <name type="scientific">Terracoccus luteus</name>
    <dbReference type="NCBI Taxonomy" id="53356"/>
    <lineage>
        <taxon>Bacteria</taxon>
        <taxon>Bacillati</taxon>
        <taxon>Actinomycetota</taxon>
        <taxon>Actinomycetes</taxon>
        <taxon>Micrococcales</taxon>
        <taxon>Intrasporangiaceae</taxon>
        <taxon>Terracoccus</taxon>
    </lineage>
</organism>
<reference evidence="2 3" key="1">
    <citation type="submission" date="2018-10" db="EMBL/GenBank/DDBJ databases">
        <title>Sequencing the genomes of 1000 actinobacteria strains.</title>
        <authorList>
            <person name="Klenk H.-P."/>
        </authorList>
    </citation>
    <scope>NUCLEOTIDE SEQUENCE [LARGE SCALE GENOMIC DNA]</scope>
    <source>
        <strain evidence="2 3">DSM 44267</strain>
    </source>
</reference>
<gene>
    <name evidence="2" type="ORF">DFJ68_3365</name>
    <name evidence="1" type="ORF">FHW14_002671</name>
</gene>
<dbReference type="AlphaFoldDB" id="A0A495Y011"/>
<comment type="caution">
    <text evidence="2">The sequence shown here is derived from an EMBL/GenBank/DDBJ whole genome shotgun (WGS) entry which is preliminary data.</text>
</comment>
<sequence>MALDADLAVRFSTRDGQTIEWALPTQRLETLERRSRRTETC</sequence>
<evidence type="ECO:0000313" key="1">
    <source>
        <dbReference type="EMBL" id="MBB2987488.1"/>
    </source>
</evidence>
<evidence type="ECO:0000313" key="3">
    <source>
        <dbReference type="Proteomes" id="UP000278440"/>
    </source>
</evidence>
<name>A0A495Y011_9MICO</name>